<organism evidence="1 2">
    <name type="scientific">Nelumbo nucifera</name>
    <name type="common">Sacred lotus</name>
    <dbReference type="NCBI Taxonomy" id="4432"/>
    <lineage>
        <taxon>Eukaryota</taxon>
        <taxon>Viridiplantae</taxon>
        <taxon>Streptophyta</taxon>
        <taxon>Embryophyta</taxon>
        <taxon>Tracheophyta</taxon>
        <taxon>Spermatophyta</taxon>
        <taxon>Magnoliopsida</taxon>
        <taxon>Proteales</taxon>
        <taxon>Nelumbonaceae</taxon>
        <taxon>Nelumbo</taxon>
    </lineage>
</organism>
<dbReference type="InterPro" id="IPR036774">
    <property type="entry name" value="ERV/ALR_sulphydryl_oxid_sf"/>
</dbReference>
<dbReference type="PANTHER" id="PTHR22897:SF8">
    <property type="entry name" value="SULFHYDRYL OXIDASE"/>
    <property type="match status" value="1"/>
</dbReference>
<dbReference type="AlphaFoldDB" id="A0A823A0U3"/>
<dbReference type="InterPro" id="IPR039798">
    <property type="entry name" value="Sulfhydryl_oxidase"/>
</dbReference>
<evidence type="ECO:0000313" key="1">
    <source>
        <dbReference type="EMBL" id="DAD49185.1"/>
    </source>
</evidence>
<reference evidence="1 2" key="1">
    <citation type="journal article" date="2020" name="Mol. Biol. Evol.">
        <title>Distinct Expression and Methylation Patterns for Genes with Different Fates following a Single Whole-Genome Duplication in Flowering Plants.</title>
        <authorList>
            <person name="Shi T."/>
            <person name="Rahmani R.S."/>
            <person name="Gugger P.F."/>
            <person name="Wang M."/>
            <person name="Li H."/>
            <person name="Zhang Y."/>
            <person name="Li Z."/>
            <person name="Wang Q."/>
            <person name="Van de Peer Y."/>
            <person name="Marchal K."/>
            <person name="Chen J."/>
        </authorList>
    </citation>
    <scope>NUCLEOTIDE SEQUENCE [LARGE SCALE GENOMIC DNA]</scope>
    <source>
        <tissue evidence="1">Leaf</tissue>
    </source>
</reference>
<dbReference type="GO" id="GO:0016971">
    <property type="term" value="F:flavin-dependent sulfhydryl oxidase activity"/>
    <property type="evidence" value="ECO:0007669"/>
    <property type="project" value="InterPro"/>
</dbReference>
<dbReference type="Proteomes" id="UP000607653">
    <property type="component" value="Unassembled WGS sequence"/>
</dbReference>
<evidence type="ECO:0000313" key="2">
    <source>
        <dbReference type="Proteomes" id="UP000607653"/>
    </source>
</evidence>
<dbReference type="SUPFAM" id="SSF69000">
    <property type="entry name" value="FAD-dependent thiol oxidase"/>
    <property type="match status" value="1"/>
</dbReference>
<dbReference type="PANTHER" id="PTHR22897">
    <property type="entry name" value="QUIESCIN Q6-RELATED SULFHYDRYL OXIDASE"/>
    <property type="match status" value="1"/>
</dbReference>
<sequence>MVCSLSFQQDIWDTHNKVNERLKEEESLGTGDPKFLKMLWPPKQLCLSCYRSLQEK</sequence>
<keyword evidence="2" id="KW-1185">Reference proteome</keyword>
<proteinExistence type="predicted"/>
<protein>
    <submittedName>
        <fullName evidence="1">Uncharacterized protein</fullName>
    </submittedName>
</protein>
<dbReference type="EMBL" id="DUZY01000008">
    <property type="protein sequence ID" value="DAD49185.1"/>
    <property type="molecule type" value="Genomic_DNA"/>
</dbReference>
<dbReference type="Gene3D" id="1.20.120.310">
    <property type="entry name" value="ERV/ALR sulfhydryl oxidase domain"/>
    <property type="match status" value="1"/>
</dbReference>
<accession>A0A823A0U3</accession>
<comment type="caution">
    <text evidence="1">The sequence shown here is derived from an EMBL/GenBank/DDBJ whole genome shotgun (WGS) entry which is preliminary data.</text>
</comment>
<gene>
    <name evidence="1" type="ORF">HUJ06_019122</name>
</gene>
<name>A0A823A0U3_NELNU</name>